<dbReference type="WBParaSite" id="ES5_v2.g27363.t1">
    <property type="protein sequence ID" value="ES5_v2.g27363.t1"/>
    <property type="gene ID" value="ES5_v2.g27363"/>
</dbReference>
<protein>
    <submittedName>
        <fullName evidence="2">Uncharacterized protein</fullName>
    </submittedName>
</protein>
<proteinExistence type="predicted"/>
<sequence length="305" mass="32036">MRSWQSKGSMAMAIRPDWTAGTLTLVAGSKDFTTTGSALETAALQAGDAIITVSGYVLIIEAITGQNSGTLYAECPVAAAGEDQPLRIRYQPDGSRVQGAMRMVRELLTSGNLEAFATLAGEEDAVPVFVGPGVIKLVPKSEFGPDDTKGNLAAVAQLDSIHNLTEVAALADITNLTELAALAKANEQFVVMDADGKIAVVPIKQLTDEIAKKFQLPEGGSEQQLLNGNGGLIEPAALPVSTATQDALDLTSALIGTKSSYNWIINGDFTINQRGGVKKPANGVYGFDRWKGHANGIEQIIEALP</sequence>
<accession>A0AC34GCG2</accession>
<evidence type="ECO:0000313" key="1">
    <source>
        <dbReference type="Proteomes" id="UP000887579"/>
    </source>
</evidence>
<organism evidence="1 2">
    <name type="scientific">Panagrolaimus sp. ES5</name>
    <dbReference type="NCBI Taxonomy" id="591445"/>
    <lineage>
        <taxon>Eukaryota</taxon>
        <taxon>Metazoa</taxon>
        <taxon>Ecdysozoa</taxon>
        <taxon>Nematoda</taxon>
        <taxon>Chromadorea</taxon>
        <taxon>Rhabditida</taxon>
        <taxon>Tylenchina</taxon>
        <taxon>Panagrolaimomorpha</taxon>
        <taxon>Panagrolaimoidea</taxon>
        <taxon>Panagrolaimidae</taxon>
        <taxon>Panagrolaimus</taxon>
    </lineage>
</organism>
<dbReference type="Proteomes" id="UP000887579">
    <property type="component" value="Unplaced"/>
</dbReference>
<evidence type="ECO:0000313" key="2">
    <source>
        <dbReference type="WBParaSite" id="ES5_v2.g27363.t1"/>
    </source>
</evidence>
<name>A0AC34GCG2_9BILA</name>
<reference evidence="2" key="1">
    <citation type="submission" date="2022-11" db="UniProtKB">
        <authorList>
            <consortium name="WormBaseParasite"/>
        </authorList>
    </citation>
    <scope>IDENTIFICATION</scope>
</reference>